<evidence type="ECO:0000256" key="13">
    <source>
        <dbReference type="ARBA" id="ARBA00023284"/>
    </source>
</evidence>
<organism evidence="16 17">
    <name type="scientific">Catenovulum maritimum</name>
    <dbReference type="NCBI Taxonomy" id="1513271"/>
    <lineage>
        <taxon>Bacteria</taxon>
        <taxon>Pseudomonadati</taxon>
        <taxon>Pseudomonadota</taxon>
        <taxon>Gammaproteobacteria</taxon>
        <taxon>Alteromonadales</taxon>
        <taxon>Alteromonadaceae</taxon>
        <taxon>Catenovulum</taxon>
    </lineage>
</organism>
<keyword evidence="6 14" id="KW-0812">Transmembrane</keyword>
<comment type="similarity">
    <text evidence="2 14">Belongs to the DsbB family.</text>
</comment>
<dbReference type="SUPFAM" id="SSF158442">
    <property type="entry name" value="DsbB-like"/>
    <property type="match status" value="1"/>
</dbReference>
<evidence type="ECO:0000256" key="11">
    <source>
        <dbReference type="ARBA" id="ARBA00023157"/>
    </source>
</evidence>
<dbReference type="GO" id="GO:0005886">
    <property type="term" value="C:plasma membrane"/>
    <property type="evidence" value="ECO:0007669"/>
    <property type="project" value="UniProtKB-SubCell"/>
</dbReference>
<dbReference type="PANTHER" id="PTHR36570:SF2">
    <property type="entry name" value="DISULFIDE BOND FORMATION PROTEIN B"/>
    <property type="match status" value="1"/>
</dbReference>
<comment type="function">
    <text evidence="14">Required for disulfide bond formation in some periplasmic proteins. Acts by oxidizing the DsbA protein.</text>
</comment>
<feature type="topological domain" description="Periplasmic" evidence="14">
    <location>
        <begin position="34"/>
        <end position="51"/>
    </location>
</feature>
<comment type="caution">
    <text evidence="16">The sequence shown here is derived from an EMBL/GenBank/DDBJ whole genome shotgun (WGS) entry which is preliminary data.</text>
</comment>
<evidence type="ECO:0000313" key="17">
    <source>
        <dbReference type="Proteomes" id="UP000037600"/>
    </source>
</evidence>
<feature type="topological domain" description="Cytoplasmic" evidence="14">
    <location>
        <begin position="1"/>
        <end position="16"/>
    </location>
</feature>
<dbReference type="Gene3D" id="1.20.1550.10">
    <property type="entry name" value="DsbB-like"/>
    <property type="match status" value="1"/>
</dbReference>
<evidence type="ECO:0000256" key="1">
    <source>
        <dbReference type="ARBA" id="ARBA00004429"/>
    </source>
</evidence>
<dbReference type="InterPro" id="IPR050183">
    <property type="entry name" value="DsbB"/>
</dbReference>
<evidence type="ECO:0000256" key="9">
    <source>
        <dbReference type="ARBA" id="ARBA00023002"/>
    </source>
</evidence>
<dbReference type="RefSeq" id="WP_048692327.1">
    <property type="nucleotide sequence ID" value="NZ_KQ130490.1"/>
</dbReference>
<evidence type="ECO:0000256" key="6">
    <source>
        <dbReference type="ARBA" id="ARBA00022692"/>
    </source>
</evidence>
<dbReference type="InterPro" id="IPR003752">
    <property type="entry name" value="DiS_bond_form_DsbB/BdbC"/>
</dbReference>
<dbReference type="GO" id="GO:0006457">
    <property type="term" value="P:protein folding"/>
    <property type="evidence" value="ECO:0007669"/>
    <property type="project" value="InterPro"/>
</dbReference>
<keyword evidence="7 14" id="KW-0249">Electron transport</keyword>
<dbReference type="NCBIfam" id="NF002485">
    <property type="entry name" value="PRK01749.1"/>
    <property type="match status" value="1"/>
</dbReference>
<feature type="disulfide bond" description="Redox-active" evidence="14">
    <location>
        <begin position="108"/>
        <end position="134"/>
    </location>
</feature>
<keyword evidence="9 14" id="KW-0560">Oxidoreductase</keyword>
<feature type="disulfide bond" description="Redox-active" evidence="14">
    <location>
        <begin position="43"/>
        <end position="46"/>
    </location>
</feature>
<dbReference type="GO" id="GO:0015035">
    <property type="term" value="F:protein-disulfide reductase activity"/>
    <property type="evidence" value="ECO:0007669"/>
    <property type="project" value="UniProtKB-UniRule"/>
</dbReference>
<accession>A0A0J8JKZ6</accession>
<dbReference type="STRING" id="1513271.XM47_10580"/>
<feature type="transmembrane region" description="Helical" evidence="15">
    <location>
        <begin position="148"/>
        <end position="170"/>
    </location>
</feature>
<dbReference type="HAMAP" id="MF_00286">
    <property type="entry name" value="DsbB"/>
    <property type="match status" value="1"/>
</dbReference>
<dbReference type="GO" id="GO:0009055">
    <property type="term" value="F:electron transfer activity"/>
    <property type="evidence" value="ECO:0007669"/>
    <property type="project" value="UniProtKB-UniRule"/>
</dbReference>
<feature type="transmembrane region" description="Helical" evidence="15">
    <location>
        <begin position="15"/>
        <end position="35"/>
    </location>
</feature>
<dbReference type="OrthoDB" id="3711263at2"/>
<evidence type="ECO:0000256" key="5">
    <source>
        <dbReference type="ARBA" id="ARBA00022519"/>
    </source>
</evidence>
<evidence type="ECO:0000313" key="16">
    <source>
        <dbReference type="EMBL" id="KMT65216.1"/>
    </source>
</evidence>
<gene>
    <name evidence="14" type="primary">dsbB</name>
    <name evidence="16" type="ORF">XM47_10580</name>
</gene>
<reference evidence="16 17" key="1">
    <citation type="submission" date="2015-04" db="EMBL/GenBank/DDBJ databases">
        <title>Draft Genome Sequence of the Novel Agar-Digesting Marine Bacterium Q1.</title>
        <authorList>
            <person name="Li Y."/>
            <person name="Li D."/>
            <person name="Chen G."/>
            <person name="Du Z."/>
        </authorList>
    </citation>
    <scope>NUCLEOTIDE SEQUENCE [LARGE SCALE GENOMIC DNA]</scope>
    <source>
        <strain evidence="16 17">Q1</strain>
    </source>
</reference>
<keyword evidence="5" id="KW-0997">Cell inner membrane</keyword>
<comment type="subcellular location">
    <subcellularLocation>
        <location evidence="1">Cell inner membrane</location>
        <topology evidence="1">Multi-pass membrane protein</topology>
    </subcellularLocation>
    <subcellularLocation>
        <location evidence="14">Cell membrane</location>
        <topology evidence="14">Multi-pass membrane protein</topology>
    </subcellularLocation>
</comment>
<evidence type="ECO:0000256" key="4">
    <source>
        <dbReference type="ARBA" id="ARBA00022475"/>
    </source>
</evidence>
<dbReference type="EMBL" id="LAZL01000015">
    <property type="protein sequence ID" value="KMT65216.1"/>
    <property type="molecule type" value="Genomic_DNA"/>
</dbReference>
<evidence type="ECO:0000256" key="3">
    <source>
        <dbReference type="ARBA" id="ARBA00022448"/>
    </source>
</evidence>
<dbReference type="Proteomes" id="UP000037600">
    <property type="component" value="Unassembled WGS sequence"/>
</dbReference>
<keyword evidence="4 14" id="KW-1003">Cell membrane</keyword>
<evidence type="ECO:0000256" key="8">
    <source>
        <dbReference type="ARBA" id="ARBA00022989"/>
    </source>
</evidence>
<dbReference type="AlphaFoldDB" id="A0A0J8JKZ6"/>
<keyword evidence="12 14" id="KW-0143">Chaperone</keyword>
<dbReference type="InterPro" id="IPR023380">
    <property type="entry name" value="DsbB-like_sf"/>
</dbReference>
<sequence>MQTTILNQAFSNQRLPWLLVASSIFFLEIAALVFQYGLGYEPCIKCIYQRLALWALLLSCLPALIAPKLMLTRLISYCSAIFFASWGYKIAAEHVNLQTNPDPFAASCELYPRFPEWFAPDVWLPNLFEPRGDCAAIEWELFGLSMPMWMQVIFALYLVTFVAVPAYHLIRFKQI</sequence>
<protein>
    <recommendedName>
        <fullName evidence="14">Disulfide bond formation protein B</fullName>
    </recommendedName>
    <alternativeName>
        <fullName evidence="14">Disulfide oxidoreductase</fullName>
    </alternativeName>
</protein>
<keyword evidence="8 14" id="KW-1133">Transmembrane helix</keyword>
<evidence type="ECO:0000256" key="2">
    <source>
        <dbReference type="ARBA" id="ARBA00008823"/>
    </source>
</evidence>
<feature type="topological domain" description="Cytoplasmic" evidence="14">
    <location>
        <begin position="168"/>
        <end position="175"/>
    </location>
</feature>
<feature type="transmembrane region" description="Helical" evidence="15">
    <location>
        <begin position="47"/>
        <end position="67"/>
    </location>
</feature>
<keyword evidence="3 14" id="KW-0813">Transport</keyword>
<evidence type="ECO:0000256" key="14">
    <source>
        <dbReference type="HAMAP-Rule" id="MF_00286"/>
    </source>
</evidence>
<evidence type="ECO:0000256" key="10">
    <source>
        <dbReference type="ARBA" id="ARBA00023136"/>
    </source>
</evidence>
<keyword evidence="13 14" id="KW-0676">Redox-active center</keyword>
<keyword evidence="10 14" id="KW-0472">Membrane</keyword>
<name>A0A0J8JKZ6_9ALTE</name>
<comment type="caution">
    <text evidence="14">Lacks conserved residue(s) required for the propagation of feature annotation.</text>
</comment>
<evidence type="ECO:0000256" key="7">
    <source>
        <dbReference type="ARBA" id="ARBA00022982"/>
    </source>
</evidence>
<keyword evidence="11 14" id="KW-1015">Disulfide bond</keyword>
<evidence type="ECO:0000256" key="12">
    <source>
        <dbReference type="ARBA" id="ARBA00023186"/>
    </source>
</evidence>
<keyword evidence="17" id="KW-1185">Reference proteome</keyword>
<evidence type="ECO:0000256" key="15">
    <source>
        <dbReference type="SAM" id="Phobius"/>
    </source>
</evidence>
<dbReference type="PANTHER" id="PTHR36570">
    <property type="entry name" value="DISULFIDE BOND FORMATION PROTEIN B"/>
    <property type="match status" value="1"/>
</dbReference>
<dbReference type="Pfam" id="PF02600">
    <property type="entry name" value="DsbB"/>
    <property type="match status" value="1"/>
</dbReference>
<proteinExistence type="inferred from homology"/>
<dbReference type="InterPro" id="IPR022920">
    <property type="entry name" value="Disulphide_bond_form_DsbB"/>
</dbReference>